<dbReference type="RefSeq" id="WP_091694791.1">
    <property type="nucleotide sequence ID" value="NZ_FPBF01000004.1"/>
</dbReference>
<dbReference type="OrthoDB" id="9815205at2"/>
<dbReference type="PANTHER" id="PTHR42852">
    <property type="entry name" value="THIOL:DISULFIDE INTERCHANGE PROTEIN DSBE"/>
    <property type="match status" value="1"/>
</dbReference>
<feature type="region of interest" description="Disordered" evidence="1">
    <location>
        <begin position="35"/>
        <end position="60"/>
    </location>
</feature>
<evidence type="ECO:0000313" key="5">
    <source>
        <dbReference type="Proteomes" id="UP000199673"/>
    </source>
</evidence>
<name>A0A1I7CA98_9BACT</name>
<feature type="signal peptide" evidence="2">
    <location>
        <begin position="1"/>
        <end position="24"/>
    </location>
</feature>
<gene>
    <name evidence="4" type="ORF">SAMN04489724_3007</name>
</gene>
<dbReference type="Proteomes" id="UP000199673">
    <property type="component" value="Unassembled WGS sequence"/>
</dbReference>
<dbReference type="InterPro" id="IPR050553">
    <property type="entry name" value="Thioredoxin_ResA/DsbE_sf"/>
</dbReference>
<keyword evidence="5" id="KW-1185">Reference proteome</keyword>
<dbReference type="InterPro" id="IPR013766">
    <property type="entry name" value="Thioredoxin_domain"/>
</dbReference>
<protein>
    <submittedName>
        <fullName evidence="4">Cytochrome oxidase Cu insertion factor, SCO1/SenC/PrrC family</fullName>
    </submittedName>
</protein>
<keyword evidence="2" id="KW-0732">Signal</keyword>
<proteinExistence type="predicted"/>
<dbReference type="InterPro" id="IPR036249">
    <property type="entry name" value="Thioredoxin-like_sf"/>
</dbReference>
<dbReference type="EMBL" id="FPBF01000004">
    <property type="protein sequence ID" value="SFT96371.1"/>
    <property type="molecule type" value="Genomic_DNA"/>
</dbReference>
<feature type="domain" description="Thioredoxin" evidence="3">
    <location>
        <begin position="430"/>
        <end position="575"/>
    </location>
</feature>
<feature type="chain" id="PRO_5011648162" evidence="2">
    <location>
        <begin position="25"/>
        <end position="586"/>
    </location>
</feature>
<evidence type="ECO:0000259" key="3">
    <source>
        <dbReference type="PROSITE" id="PS51352"/>
    </source>
</evidence>
<sequence>MKKHLFTCFLASLCLYGSTSTAQVADSPGADFLHRSSPIVPHELRDTHRGGETRSDTMPEGIDLVSQAGQGQEGESSSASVGALIYGELINPDSLSPLQITFTPYYLGGKSTFRQQVYAPEVEPGAFFDGVLDARKEKFRVAIPDLDRAGYLDLSLGNRKILSQYLLSPGDSLKIELDLLDLSVVFGGPAASFYQAQAALQSQQASEEFDQPRRLYLADNNPMLEEEGRREEWMAFQKQFGSQLEIRNFGRAGLEQLHQQWEGSENNLQGQLDVLQFYASRLSDGQRELLELEIYSRYYYRLLSVFHKSYYGKLTTILGEEGRREELKRWSGYLAALQSGDYSDESRLISAAFLELQLERVLVEALINGEQFHKVLNRQYTGELRDRIGAGFLTQNLRRYGDPAKVLEPYLSEVASQPWRDRLVQLKESMVPGAPLIPMELETLAGDTVMLADVVDQPTLLYFYFSTCTHSANYFKRYLWPLYQELADKEDFQLIGISADSDRELWQAALADYSSPELTNLRMTEDALDSWIATYEIVGFPRAFLLDSDGTIRAFKIGGSDYPQLKENFLELLGTVSFPSPKTASR</sequence>
<evidence type="ECO:0000313" key="4">
    <source>
        <dbReference type="EMBL" id="SFT96371.1"/>
    </source>
</evidence>
<dbReference type="AlphaFoldDB" id="A0A1I7CA98"/>
<feature type="compositionally biased region" description="Basic and acidic residues" evidence="1">
    <location>
        <begin position="42"/>
        <end position="57"/>
    </location>
</feature>
<accession>A0A1I7CA98</accession>
<dbReference type="Pfam" id="PF13905">
    <property type="entry name" value="Thioredoxin_8"/>
    <property type="match status" value="1"/>
</dbReference>
<dbReference type="PANTHER" id="PTHR42852:SF13">
    <property type="entry name" value="PROTEIN DIPZ"/>
    <property type="match status" value="1"/>
</dbReference>
<evidence type="ECO:0000256" key="1">
    <source>
        <dbReference type="SAM" id="MobiDB-lite"/>
    </source>
</evidence>
<dbReference type="SUPFAM" id="SSF52833">
    <property type="entry name" value="Thioredoxin-like"/>
    <property type="match status" value="1"/>
</dbReference>
<dbReference type="STRING" id="305507.SAMN04489724_3007"/>
<evidence type="ECO:0000256" key="2">
    <source>
        <dbReference type="SAM" id="SignalP"/>
    </source>
</evidence>
<dbReference type="PROSITE" id="PS51352">
    <property type="entry name" value="THIOREDOXIN_2"/>
    <property type="match status" value="1"/>
</dbReference>
<dbReference type="Gene3D" id="3.40.30.10">
    <property type="entry name" value="Glutaredoxin"/>
    <property type="match status" value="1"/>
</dbReference>
<organism evidence="4 5">
    <name type="scientific">Algoriphagus locisalis</name>
    <dbReference type="NCBI Taxonomy" id="305507"/>
    <lineage>
        <taxon>Bacteria</taxon>
        <taxon>Pseudomonadati</taxon>
        <taxon>Bacteroidota</taxon>
        <taxon>Cytophagia</taxon>
        <taxon>Cytophagales</taxon>
        <taxon>Cyclobacteriaceae</taxon>
        <taxon>Algoriphagus</taxon>
    </lineage>
</organism>
<reference evidence="5" key="1">
    <citation type="submission" date="2016-10" db="EMBL/GenBank/DDBJ databases">
        <authorList>
            <person name="Varghese N."/>
            <person name="Submissions S."/>
        </authorList>
    </citation>
    <scope>NUCLEOTIDE SEQUENCE [LARGE SCALE GENOMIC DNA]</scope>
    <source>
        <strain evidence="5">DSM 23445</strain>
    </source>
</reference>
<dbReference type="InterPro" id="IPR012336">
    <property type="entry name" value="Thioredoxin-like_fold"/>
</dbReference>
<dbReference type="CDD" id="cd02966">
    <property type="entry name" value="TlpA_like_family"/>
    <property type="match status" value="1"/>
</dbReference>